<dbReference type="InterPro" id="IPR016024">
    <property type="entry name" value="ARM-type_fold"/>
</dbReference>
<dbReference type="Pfam" id="PF10304">
    <property type="entry name" value="RTP1_C2"/>
    <property type="match status" value="1"/>
</dbReference>
<dbReference type="InterPro" id="IPR011989">
    <property type="entry name" value="ARM-like"/>
</dbReference>
<evidence type="ECO:0000259" key="3">
    <source>
        <dbReference type="Pfam" id="PF10304"/>
    </source>
</evidence>
<dbReference type="InterPro" id="IPR057347">
    <property type="entry name" value="TANGO6_N"/>
</dbReference>
<organism evidence="7 8">
    <name type="scientific">Aptenodytes forsteri</name>
    <name type="common">Emperor penguin</name>
    <dbReference type="NCBI Taxonomy" id="9233"/>
    <lineage>
        <taxon>Eukaryota</taxon>
        <taxon>Metazoa</taxon>
        <taxon>Chordata</taxon>
        <taxon>Craniata</taxon>
        <taxon>Vertebrata</taxon>
        <taxon>Euteleostomi</taxon>
        <taxon>Archelosauria</taxon>
        <taxon>Archosauria</taxon>
        <taxon>Dinosauria</taxon>
        <taxon>Saurischia</taxon>
        <taxon>Theropoda</taxon>
        <taxon>Coelurosauria</taxon>
        <taxon>Aves</taxon>
        <taxon>Neognathae</taxon>
        <taxon>Neoaves</taxon>
        <taxon>Aequornithes</taxon>
        <taxon>Sphenisciformes</taxon>
        <taxon>Spheniscidae</taxon>
        <taxon>Aptenodytes</taxon>
    </lineage>
</organism>
<keyword evidence="8" id="KW-1185">Reference proteome</keyword>
<dbReference type="Proteomes" id="UP000053286">
    <property type="component" value="Unassembled WGS sequence"/>
</dbReference>
<evidence type="ECO:0000259" key="6">
    <source>
        <dbReference type="Pfam" id="PF25267"/>
    </source>
</evidence>
<feature type="compositionally biased region" description="Gly residues" evidence="2">
    <location>
        <begin position="532"/>
        <end position="543"/>
    </location>
</feature>
<evidence type="ECO:0000256" key="1">
    <source>
        <dbReference type="ARBA" id="ARBA00005724"/>
    </source>
</evidence>
<dbReference type="Pfam" id="PF25267">
    <property type="entry name" value="TANGO6_N"/>
    <property type="match status" value="1"/>
</dbReference>
<name>A0A087QKP3_APTFO</name>
<feature type="domain" description="RNA polymerase II assembly factor Rtp1 C-terminal" evidence="4">
    <location>
        <begin position="588"/>
        <end position="703"/>
    </location>
</feature>
<feature type="non-terminal residue" evidence="7">
    <location>
        <position position="1"/>
    </location>
</feature>
<accession>A0A087QKP3</accession>
<sequence length="847" mass="91229">VTEAERARCRETLRHVLDRVYQPPVLSVQIRCSACSFVSFQNPPSPGEETKPALVRAPAWLRRLCGQLLSERLMRPSGVQAVVRGIMEGTGAGGAGAEAAAVDWRKCDAVAKILASCPQQCLSLEDYYRLVCPQILDLLHIQDKLTARQFQRVATTTLLTMAKEHPQLAEKHLLQPLLAPLLRCSETAELAVEDLSAGTVLVTEAELGSCVEDVLKVYVVGNDSSSLLLGSLQSVLGVVFSLYSFAKQNVSYLRSPCQEILLWFLEKSEREVSLAVLEGFAGLNSSVRALHPRCRFRTGSEGGASIAVEETISDEDEALYQKVSSEQCRVESLVELLSHCQESGLAGDFFIRCLKALTCVAAEDEAASNSAAAPGGSLLELEQCHARQRRKLLVLQLVATLCESVSDTVFTDVAQVEEFVAATLQRACVSPARGPGAAASIPGSEPPVTAVPMLLLSLPQLQSGDFAVLKRLVPLLEELSRTYPEPLTQELATDLRITICTHGAFSPGTVGAAADSVLGKKPGTGAQSPAGNPGGTPCPGGGWAPSRHGRSSPSAPSERSEEQSASHETGTAGPAPAPCADSPAPAGLQELLVSAYDCQPPGRAAALRRLSSLIMQRDPEALRLQEKILQVFLENVQHEDAFVYLSAIQGVALLSSEYPERILPVLLARYGCPARGMEDTTAAITRMKLGEVLMRVTRALGDMVFKHREPLVQAFLRGARDPDGALRASSLSNLGELCQRLGFQLGSIVQEVPAPSRHLLAPSPGSLPGERGGHRSWRCVLMVLLPSLPRWRDVLRDLYRLLKHVVVAEPDGTTVLHAQLALEELDAVMRRVLFPPQVLEKKIVVLP</sequence>
<protein>
    <submittedName>
        <fullName evidence="7">Transport and Golgi organization protein 6</fullName>
    </submittedName>
</protein>
<dbReference type="InterPro" id="IPR057407">
    <property type="entry name" value="HEAT_TANGO6"/>
</dbReference>
<evidence type="ECO:0000313" key="7">
    <source>
        <dbReference type="EMBL" id="KFM01797.1"/>
    </source>
</evidence>
<dbReference type="SUPFAM" id="SSF48371">
    <property type="entry name" value="ARM repeat"/>
    <property type="match status" value="1"/>
</dbReference>
<proteinExistence type="inferred from homology"/>
<dbReference type="InterPro" id="IPR019414">
    <property type="entry name" value="Rtp1_C2"/>
</dbReference>
<dbReference type="Pfam" id="PF10363">
    <property type="entry name" value="RTP1_C1"/>
    <property type="match status" value="1"/>
</dbReference>
<dbReference type="PANTHER" id="PTHR20959">
    <property type="entry name" value="TRANSPORT AND GOLGI ORGANIZATION PROTEIN 6 FAMILY MEMBER"/>
    <property type="match status" value="1"/>
</dbReference>
<evidence type="ECO:0000259" key="5">
    <source>
        <dbReference type="Pfam" id="PF23565"/>
    </source>
</evidence>
<dbReference type="PANTHER" id="PTHR20959:SF1">
    <property type="entry name" value="TRANSPORT AND GOLGI ORGANIZATION PROTEIN 6 HOMOLOG"/>
    <property type="match status" value="1"/>
</dbReference>
<feature type="compositionally biased region" description="Low complexity" evidence="2">
    <location>
        <begin position="569"/>
        <end position="583"/>
    </location>
</feature>
<dbReference type="Pfam" id="PF23565">
    <property type="entry name" value="ARM_TANGO6"/>
    <property type="match status" value="1"/>
</dbReference>
<evidence type="ECO:0000256" key="2">
    <source>
        <dbReference type="SAM" id="MobiDB-lite"/>
    </source>
</evidence>
<reference evidence="7 8" key="1">
    <citation type="submission" date="2014-04" db="EMBL/GenBank/DDBJ databases">
        <title>Genome evolution of avian class.</title>
        <authorList>
            <person name="Zhang G."/>
            <person name="Li C."/>
        </authorList>
    </citation>
    <scope>NUCLEOTIDE SEQUENCE [LARGE SCALE GENOMIC DNA]</scope>
    <source>
        <strain evidence="7">BGI_AS27</strain>
    </source>
</reference>
<comment type="similarity">
    <text evidence="1">Belongs to the Tango6 family.</text>
</comment>
<dbReference type="Gene3D" id="1.25.10.10">
    <property type="entry name" value="Leucine-rich Repeat Variant"/>
    <property type="match status" value="1"/>
</dbReference>
<evidence type="ECO:0000313" key="8">
    <source>
        <dbReference type="Proteomes" id="UP000053286"/>
    </source>
</evidence>
<feature type="non-terminal residue" evidence="7">
    <location>
        <position position="847"/>
    </location>
</feature>
<dbReference type="GO" id="GO:0009306">
    <property type="term" value="P:protein secretion"/>
    <property type="evidence" value="ECO:0007669"/>
    <property type="project" value="TreeGrafter"/>
</dbReference>
<evidence type="ECO:0000259" key="4">
    <source>
        <dbReference type="Pfam" id="PF10363"/>
    </source>
</evidence>
<dbReference type="EMBL" id="KL225725">
    <property type="protein sequence ID" value="KFM01797.1"/>
    <property type="molecule type" value="Genomic_DNA"/>
</dbReference>
<dbReference type="InterPro" id="IPR039600">
    <property type="entry name" value="TANGO6/Rtp1"/>
</dbReference>
<feature type="domain" description="RNA polymerase II assembly factor Rtp1 C-terminal" evidence="3">
    <location>
        <begin position="794"/>
        <end position="827"/>
    </location>
</feature>
<feature type="domain" description="TANGO6 N-terminal" evidence="6">
    <location>
        <begin position="2"/>
        <end position="72"/>
    </location>
</feature>
<gene>
    <name evidence="7" type="ORF">AS27_07407</name>
</gene>
<dbReference type="InterPro" id="IPR019451">
    <property type="entry name" value="Rtp1_C1"/>
</dbReference>
<dbReference type="AlphaFoldDB" id="A0A087QKP3"/>
<feature type="domain" description="TANGO6 HEAT repeat" evidence="5">
    <location>
        <begin position="73"/>
        <end position="343"/>
    </location>
</feature>
<feature type="region of interest" description="Disordered" evidence="2">
    <location>
        <begin position="516"/>
        <end position="583"/>
    </location>
</feature>